<evidence type="ECO:0000256" key="1">
    <source>
        <dbReference type="ARBA" id="ARBA00022741"/>
    </source>
</evidence>
<name>A0A5B8MIZ2_9CHLO</name>
<dbReference type="PANTHER" id="PTHR43603:SF1">
    <property type="entry name" value="ZINC-REGULATED GTPASE METALLOPROTEIN ACTIVATOR 1"/>
    <property type="match status" value="1"/>
</dbReference>
<evidence type="ECO:0000256" key="3">
    <source>
        <dbReference type="ARBA" id="ARBA00023186"/>
    </source>
</evidence>
<comment type="similarity">
    <text evidence="4">Belongs to the SIMIBI class G3E GTPase family. ZNG1 subfamily.</text>
</comment>
<dbReference type="InterPro" id="IPR003495">
    <property type="entry name" value="CobW/HypB/UreG_nucleotide-bd"/>
</dbReference>
<dbReference type="GO" id="GO:0016787">
    <property type="term" value="F:hydrolase activity"/>
    <property type="evidence" value="ECO:0007669"/>
    <property type="project" value="UniProtKB-KW"/>
</dbReference>
<keyword evidence="2" id="KW-0378">Hydrolase</keyword>
<protein>
    <submittedName>
        <fullName evidence="9">Cobalamin synthesis protein</fullName>
    </submittedName>
</protein>
<proteinExistence type="inferred from homology"/>
<keyword evidence="1" id="KW-0547">Nucleotide-binding</keyword>
<feature type="compositionally biased region" description="Acidic residues" evidence="6">
    <location>
        <begin position="143"/>
        <end position="153"/>
    </location>
</feature>
<evidence type="ECO:0000313" key="9">
    <source>
        <dbReference type="EMBL" id="QDZ20476.1"/>
    </source>
</evidence>
<keyword evidence="10" id="KW-1185">Reference proteome</keyword>
<dbReference type="AlphaFoldDB" id="A0A5B8MIZ2"/>
<dbReference type="Pfam" id="PF07683">
    <property type="entry name" value="CobW_C"/>
    <property type="match status" value="1"/>
</dbReference>
<sequence>MAITVSDKVRSGEEPIPVTVLSGFLGSGKTTLLRNILHQTNGLEYKVAVLVNDMAEVNIDANLVRDTKVLQRDAKMVELHNGCICCTLREDLIKELANLAHEKKFDAIVVESTGVSDPQEVAETFAVEVGPSQGEEGGGQEQEGAEEEEEEEPMAPTDWELEEIRKALGGKNSLNEVARLDTTVTMVDCAAFHTNLATSADLAEHFKDSGGAEEEDNRTVAPLLMQQIEFADVIGLSKCDLVSKKVADDVEDALKGLNPTAKVIRVNKGDLPLNKIIDTKLFSMEKAANAAGWLQHLRDEVVPETEVYGIDSFVYRARTPFHPEKVKKWMLDHFTVFTESTEGEEGEESEEELETDTEEDRKVDQVKGDRMRSKFGSILRSKGFLWLAGRDDMCGEWSQAGAVGEFSCGGYFYAAVGEDEWPPEGSEPYEMIMKDFDGPELKDRRQELVFIGQNLKQDAITSSLNDCLVTKEDLQPTEASSSSKAEEPTEHSWKFGIDYLKDPFPKWDVGEFEYEEGSEEEEEGSEGGDKAEG</sequence>
<feature type="compositionally biased region" description="Acidic residues" evidence="6">
    <location>
        <begin position="510"/>
        <end position="526"/>
    </location>
</feature>
<dbReference type="InterPro" id="IPR036627">
    <property type="entry name" value="CobW-likC_sf"/>
</dbReference>
<evidence type="ECO:0000256" key="2">
    <source>
        <dbReference type="ARBA" id="ARBA00022801"/>
    </source>
</evidence>
<evidence type="ECO:0000256" key="6">
    <source>
        <dbReference type="SAM" id="MobiDB-lite"/>
    </source>
</evidence>
<dbReference type="SUPFAM" id="SSF90002">
    <property type="entry name" value="Hypothetical protein YjiA, C-terminal domain"/>
    <property type="match status" value="1"/>
</dbReference>
<dbReference type="InterPro" id="IPR051927">
    <property type="entry name" value="Zn_Chap_cDPG_Synth"/>
</dbReference>
<dbReference type="SUPFAM" id="SSF52540">
    <property type="entry name" value="P-loop containing nucleoside triphosphate hydrolases"/>
    <property type="match status" value="1"/>
</dbReference>
<accession>A0A5B8MIZ2</accession>
<dbReference type="CDD" id="cd03112">
    <property type="entry name" value="CobW-like"/>
    <property type="match status" value="1"/>
</dbReference>
<evidence type="ECO:0000313" key="8">
    <source>
        <dbReference type="EMBL" id="CAD9719738.1"/>
    </source>
</evidence>
<dbReference type="PANTHER" id="PTHR43603">
    <property type="entry name" value="COBW DOMAIN-CONTAINING PROTEIN DDB_G0274527"/>
    <property type="match status" value="1"/>
</dbReference>
<keyword evidence="3" id="KW-0143">Chaperone</keyword>
<dbReference type="OrthoDB" id="272672at2759"/>
<dbReference type="EMBL" id="HBHL01013087">
    <property type="protein sequence ID" value="CAD9719738.1"/>
    <property type="molecule type" value="Transcribed_RNA"/>
</dbReference>
<feature type="region of interest" description="Disordered" evidence="6">
    <location>
        <begin position="510"/>
        <end position="533"/>
    </location>
</feature>
<feature type="region of interest" description="Disordered" evidence="6">
    <location>
        <begin position="473"/>
        <end position="492"/>
    </location>
</feature>
<feature type="compositionally biased region" description="Acidic residues" evidence="6">
    <location>
        <begin position="341"/>
        <end position="358"/>
    </location>
</feature>
<evidence type="ECO:0000256" key="5">
    <source>
        <dbReference type="ARBA" id="ARBA00049117"/>
    </source>
</evidence>
<dbReference type="SMART" id="SM00833">
    <property type="entry name" value="CobW_C"/>
    <property type="match status" value="1"/>
</dbReference>
<dbReference type="InterPro" id="IPR027417">
    <property type="entry name" value="P-loop_NTPase"/>
</dbReference>
<feature type="domain" description="CobW C-terminal" evidence="7">
    <location>
        <begin position="310"/>
        <end position="468"/>
    </location>
</feature>
<dbReference type="Proteomes" id="UP000316726">
    <property type="component" value="Chromosome 4"/>
</dbReference>
<gene>
    <name evidence="9" type="ORF">A3770_04p29940</name>
    <name evidence="8" type="ORF">CPRI1469_LOCUS8604</name>
</gene>
<dbReference type="Pfam" id="PF02492">
    <property type="entry name" value="cobW"/>
    <property type="match status" value="2"/>
</dbReference>
<feature type="region of interest" description="Disordered" evidence="6">
    <location>
        <begin position="339"/>
        <end position="365"/>
    </location>
</feature>
<dbReference type="Gene3D" id="3.30.1220.10">
    <property type="entry name" value="CobW-like, C-terminal domain"/>
    <property type="match status" value="1"/>
</dbReference>
<organism evidence="9 10">
    <name type="scientific">Chloropicon primus</name>
    <dbReference type="NCBI Taxonomy" id="1764295"/>
    <lineage>
        <taxon>Eukaryota</taxon>
        <taxon>Viridiplantae</taxon>
        <taxon>Chlorophyta</taxon>
        <taxon>Chloropicophyceae</taxon>
        <taxon>Chloropicales</taxon>
        <taxon>Chloropicaceae</taxon>
        <taxon>Chloropicon</taxon>
    </lineage>
</organism>
<dbReference type="InterPro" id="IPR011629">
    <property type="entry name" value="CobW-like_C"/>
</dbReference>
<evidence type="ECO:0000256" key="4">
    <source>
        <dbReference type="ARBA" id="ARBA00034320"/>
    </source>
</evidence>
<dbReference type="GO" id="GO:0000166">
    <property type="term" value="F:nucleotide binding"/>
    <property type="evidence" value="ECO:0007669"/>
    <property type="project" value="UniProtKB-KW"/>
</dbReference>
<evidence type="ECO:0000259" key="7">
    <source>
        <dbReference type="SMART" id="SM00833"/>
    </source>
</evidence>
<feature type="region of interest" description="Disordered" evidence="6">
    <location>
        <begin position="129"/>
        <end position="157"/>
    </location>
</feature>
<reference evidence="8" key="2">
    <citation type="submission" date="2021-01" db="EMBL/GenBank/DDBJ databases">
        <authorList>
            <person name="Corre E."/>
            <person name="Pelletier E."/>
            <person name="Niang G."/>
            <person name="Scheremetjew M."/>
            <person name="Finn R."/>
            <person name="Kale V."/>
            <person name="Holt S."/>
            <person name="Cochrane G."/>
            <person name="Meng A."/>
            <person name="Brown T."/>
            <person name="Cohen L."/>
        </authorList>
    </citation>
    <scope>NUCLEOTIDE SEQUENCE</scope>
    <source>
        <strain evidence="8">CCMP1205</strain>
    </source>
</reference>
<reference evidence="9 10" key="1">
    <citation type="submission" date="2018-07" db="EMBL/GenBank/DDBJ databases">
        <title>The complete nuclear genome of the prasinophyte Chloropicon primus (CCMP1205).</title>
        <authorList>
            <person name="Pombert J.-F."/>
            <person name="Otis C."/>
            <person name="Turmel M."/>
            <person name="Lemieux C."/>
        </authorList>
    </citation>
    <scope>NUCLEOTIDE SEQUENCE [LARGE SCALE GENOMIC DNA]</scope>
    <source>
        <strain evidence="9 10">CCMP1205</strain>
    </source>
</reference>
<dbReference type="EMBL" id="CP031037">
    <property type="protein sequence ID" value="QDZ20476.1"/>
    <property type="molecule type" value="Genomic_DNA"/>
</dbReference>
<dbReference type="Gene3D" id="3.40.50.300">
    <property type="entry name" value="P-loop containing nucleotide triphosphate hydrolases"/>
    <property type="match status" value="1"/>
</dbReference>
<evidence type="ECO:0000313" key="10">
    <source>
        <dbReference type="Proteomes" id="UP000316726"/>
    </source>
</evidence>
<comment type="catalytic activity">
    <reaction evidence="5">
        <text>GTP + H2O = GDP + phosphate + H(+)</text>
        <dbReference type="Rhea" id="RHEA:19669"/>
        <dbReference type="ChEBI" id="CHEBI:15377"/>
        <dbReference type="ChEBI" id="CHEBI:15378"/>
        <dbReference type="ChEBI" id="CHEBI:37565"/>
        <dbReference type="ChEBI" id="CHEBI:43474"/>
        <dbReference type="ChEBI" id="CHEBI:58189"/>
    </reaction>
    <physiologicalReaction direction="left-to-right" evidence="5">
        <dbReference type="Rhea" id="RHEA:19670"/>
    </physiologicalReaction>
</comment>